<dbReference type="Proteomes" id="UP000094444">
    <property type="component" value="Unassembled WGS sequence"/>
</dbReference>
<protein>
    <submittedName>
        <fullName evidence="3">Uncharacterized protein</fullName>
    </submittedName>
</protein>
<name>A0A2P5I4E9_DIAHE</name>
<evidence type="ECO:0000313" key="3">
    <source>
        <dbReference type="EMBL" id="POS77378.1"/>
    </source>
</evidence>
<dbReference type="InterPro" id="IPR021460">
    <property type="entry name" value="DUF3112"/>
</dbReference>
<dbReference type="EMBL" id="MAVT02000275">
    <property type="protein sequence ID" value="POS77378.1"/>
    <property type="molecule type" value="Genomic_DNA"/>
</dbReference>
<evidence type="ECO:0000256" key="1">
    <source>
        <dbReference type="SAM" id="MobiDB-lite"/>
    </source>
</evidence>
<comment type="caution">
    <text evidence="3">The sequence shown here is derived from an EMBL/GenBank/DDBJ whole genome shotgun (WGS) entry which is preliminary data.</text>
</comment>
<gene>
    <name evidence="3" type="ORF">DHEL01_v204230</name>
</gene>
<dbReference type="PANTHER" id="PTHR35184">
    <property type="entry name" value="YALI0C10208P"/>
    <property type="match status" value="1"/>
</dbReference>
<dbReference type="STRING" id="158607.A0A2P5I4E9"/>
<feature type="region of interest" description="Disordered" evidence="1">
    <location>
        <begin position="288"/>
        <end position="314"/>
    </location>
</feature>
<feature type="transmembrane region" description="Helical" evidence="2">
    <location>
        <begin position="257"/>
        <end position="277"/>
    </location>
</feature>
<proteinExistence type="predicted"/>
<dbReference type="PANTHER" id="PTHR35184:SF1">
    <property type="entry name" value="INTEGRAL MEMBRANE PROTEIN"/>
    <property type="match status" value="1"/>
</dbReference>
<dbReference type="Pfam" id="PF11309">
    <property type="entry name" value="DUF3112"/>
    <property type="match status" value="1"/>
</dbReference>
<feature type="transmembrane region" description="Helical" evidence="2">
    <location>
        <begin position="36"/>
        <end position="56"/>
    </location>
</feature>
<feature type="transmembrane region" description="Helical" evidence="2">
    <location>
        <begin position="219"/>
        <end position="237"/>
    </location>
</feature>
<dbReference type="AlphaFoldDB" id="A0A2P5I4E9"/>
<feature type="transmembrane region" description="Helical" evidence="2">
    <location>
        <begin position="97"/>
        <end position="121"/>
    </location>
</feature>
<evidence type="ECO:0000256" key="2">
    <source>
        <dbReference type="SAM" id="Phobius"/>
    </source>
</evidence>
<organism evidence="3 4">
    <name type="scientific">Diaporthe helianthi</name>
    <dbReference type="NCBI Taxonomy" id="158607"/>
    <lineage>
        <taxon>Eukaryota</taxon>
        <taxon>Fungi</taxon>
        <taxon>Dikarya</taxon>
        <taxon>Ascomycota</taxon>
        <taxon>Pezizomycotina</taxon>
        <taxon>Sordariomycetes</taxon>
        <taxon>Sordariomycetidae</taxon>
        <taxon>Diaporthales</taxon>
        <taxon>Diaporthaceae</taxon>
        <taxon>Diaporthe</taxon>
    </lineage>
</organism>
<sequence length="369" mass="41128">MAAKGQQGPQSGPPYAPTTALLGGHPRVSVDDPICAVLLLFFIAGAATHLTIFRINHKRDHKFVFSALLFGFCMARITTLVLRIVWASRPRSVNIAIAANIFVQAGVLLLFLVNLIFLLRLIRSYHPALGWSRSLSWAFKFLYFCVAANLIMVITATVHSFFTLDPTARRIDRDIQLFVGTFLAVLSFLPVPVTLITLVAPRACPRPEKFGQGRQRTKIGLLLFTSTILALGAGFRIGVNFTTPRPAADPAWYHSKACFYCFNFVIELLVVYTYAIARFDRRYHVPDGSSRPGHYSGERVSESKSPMKSPVESPVRRAFGGSSLTVNWEFDVFGDDIVIDSPAEKSRRQGEWEARAREELDEELVGNFA</sequence>
<keyword evidence="2" id="KW-1133">Transmembrane helix</keyword>
<evidence type="ECO:0000313" key="4">
    <source>
        <dbReference type="Proteomes" id="UP000094444"/>
    </source>
</evidence>
<keyword evidence="2" id="KW-0812">Transmembrane</keyword>
<feature type="transmembrane region" description="Helical" evidence="2">
    <location>
        <begin position="63"/>
        <end position="85"/>
    </location>
</feature>
<keyword evidence="4" id="KW-1185">Reference proteome</keyword>
<dbReference type="InParanoid" id="A0A2P5I4E9"/>
<reference evidence="3" key="1">
    <citation type="submission" date="2017-09" db="EMBL/GenBank/DDBJ databases">
        <title>Polyketide synthases of a Diaporthe helianthi virulent isolate.</title>
        <authorList>
            <person name="Baroncelli R."/>
        </authorList>
    </citation>
    <scope>NUCLEOTIDE SEQUENCE [LARGE SCALE GENOMIC DNA]</scope>
    <source>
        <strain evidence="3">7/96</strain>
    </source>
</reference>
<accession>A0A2P5I4E9</accession>
<feature type="transmembrane region" description="Helical" evidence="2">
    <location>
        <begin position="175"/>
        <end position="199"/>
    </location>
</feature>
<feature type="transmembrane region" description="Helical" evidence="2">
    <location>
        <begin position="141"/>
        <end position="163"/>
    </location>
</feature>
<dbReference type="OrthoDB" id="3357002at2759"/>
<keyword evidence="2" id="KW-0472">Membrane</keyword>